<dbReference type="InterPro" id="IPR006555">
    <property type="entry name" value="ATP-dep_Helicase_C"/>
</dbReference>
<organism evidence="2 3">
    <name type="scientific">Mycena maculata</name>
    <dbReference type="NCBI Taxonomy" id="230809"/>
    <lineage>
        <taxon>Eukaryota</taxon>
        <taxon>Fungi</taxon>
        <taxon>Dikarya</taxon>
        <taxon>Basidiomycota</taxon>
        <taxon>Agaricomycotina</taxon>
        <taxon>Agaricomycetes</taxon>
        <taxon>Agaricomycetidae</taxon>
        <taxon>Agaricales</taxon>
        <taxon>Marasmiineae</taxon>
        <taxon>Mycenaceae</taxon>
        <taxon>Mycena</taxon>
    </lineage>
</organism>
<protein>
    <submittedName>
        <fullName evidence="2">Helicase C-terminal domain-containing protein</fullName>
    </submittedName>
</protein>
<keyword evidence="2" id="KW-0347">Helicase</keyword>
<dbReference type="InterPro" id="IPR027417">
    <property type="entry name" value="P-loop_NTPase"/>
</dbReference>
<dbReference type="GO" id="GO:0005634">
    <property type="term" value="C:nucleus"/>
    <property type="evidence" value="ECO:0007669"/>
    <property type="project" value="TreeGrafter"/>
</dbReference>
<evidence type="ECO:0000313" key="3">
    <source>
        <dbReference type="Proteomes" id="UP001215280"/>
    </source>
</evidence>
<evidence type="ECO:0000259" key="1">
    <source>
        <dbReference type="SMART" id="SM00491"/>
    </source>
</evidence>
<keyword evidence="3" id="KW-1185">Reference proteome</keyword>
<feature type="domain" description="ATP-dependent helicase C-terminal" evidence="1">
    <location>
        <begin position="79"/>
        <end position="185"/>
    </location>
</feature>
<keyword evidence="2" id="KW-0378">Hydrolase</keyword>
<dbReference type="GO" id="GO:0016818">
    <property type="term" value="F:hydrolase activity, acting on acid anhydrides, in phosphorus-containing anhydrides"/>
    <property type="evidence" value="ECO:0007669"/>
    <property type="project" value="InterPro"/>
</dbReference>
<dbReference type="SMART" id="SM00491">
    <property type="entry name" value="HELICc2"/>
    <property type="match status" value="1"/>
</dbReference>
<reference evidence="2" key="1">
    <citation type="submission" date="2023-03" db="EMBL/GenBank/DDBJ databases">
        <title>Massive genome expansion in bonnet fungi (Mycena s.s.) driven by repeated elements and novel gene families across ecological guilds.</title>
        <authorList>
            <consortium name="Lawrence Berkeley National Laboratory"/>
            <person name="Harder C.B."/>
            <person name="Miyauchi S."/>
            <person name="Viragh M."/>
            <person name="Kuo A."/>
            <person name="Thoen E."/>
            <person name="Andreopoulos B."/>
            <person name="Lu D."/>
            <person name="Skrede I."/>
            <person name="Drula E."/>
            <person name="Henrissat B."/>
            <person name="Morin E."/>
            <person name="Kohler A."/>
            <person name="Barry K."/>
            <person name="LaButti K."/>
            <person name="Morin E."/>
            <person name="Salamov A."/>
            <person name="Lipzen A."/>
            <person name="Mereny Z."/>
            <person name="Hegedus B."/>
            <person name="Baldrian P."/>
            <person name="Stursova M."/>
            <person name="Weitz H."/>
            <person name="Taylor A."/>
            <person name="Grigoriev I.V."/>
            <person name="Nagy L.G."/>
            <person name="Martin F."/>
            <person name="Kauserud H."/>
        </authorList>
    </citation>
    <scope>NUCLEOTIDE SEQUENCE</scope>
    <source>
        <strain evidence="2">CBHHK188m</strain>
    </source>
</reference>
<dbReference type="GO" id="GO:0003676">
    <property type="term" value="F:nucleic acid binding"/>
    <property type="evidence" value="ECO:0007669"/>
    <property type="project" value="InterPro"/>
</dbReference>
<proteinExistence type="predicted"/>
<evidence type="ECO:0000313" key="2">
    <source>
        <dbReference type="EMBL" id="KAJ7729669.1"/>
    </source>
</evidence>
<dbReference type="PANTHER" id="PTHR11472:SF41">
    <property type="entry name" value="ATP-DEPENDENT DNA HELICASE DDX11-RELATED"/>
    <property type="match status" value="1"/>
</dbReference>
<dbReference type="GO" id="GO:0006139">
    <property type="term" value="P:nucleobase-containing compound metabolic process"/>
    <property type="evidence" value="ECO:0007669"/>
    <property type="project" value="InterPro"/>
</dbReference>
<dbReference type="GO" id="GO:0005524">
    <property type="term" value="F:ATP binding"/>
    <property type="evidence" value="ECO:0007669"/>
    <property type="project" value="InterPro"/>
</dbReference>
<dbReference type="AlphaFoldDB" id="A0AAD7MT93"/>
<dbReference type="Gene3D" id="3.40.50.300">
    <property type="entry name" value="P-loop containing nucleotide triphosphate hydrolases"/>
    <property type="match status" value="1"/>
</dbReference>
<keyword evidence="2" id="KW-0067">ATP-binding</keyword>
<dbReference type="PANTHER" id="PTHR11472">
    <property type="entry name" value="DNA REPAIR DEAD HELICASE RAD3/XP-D SUBFAMILY MEMBER"/>
    <property type="match status" value="1"/>
</dbReference>
<accession>A0AAD7MT93</accession>
<keyword evidence="2" id="KW-0547">Nucleotide-binding</keyword>
<dbReference type="GO" id="GO:0034085">
    <property type="term" value="P:establishment of sister chromatid cohesion"/>
    <property type="evidence" value="ECO:0007669"/>
    <property type="project" value="TreeGrafter"/>
</dbReference>
<name>A0AAD7MT93_9AGAR</name>
<dbReference type="EMBL" id="JARJLG010000196">
    <property type="protein sequence ID" value="KAJ7729669.1"/>
    <property type="molecule type" value="Genomic_DNA"/>
</dbReference>
<dbReference type="Pfam" id="PF13307">
    <property type="entry name" value="Helicase_C_2"/>
    <property type="match status" value="1"/>
</dbReference>
<dbReference type="GO" id="GO:0003678">
    <property type="term" value="F:DNA helicase activity"/>
    <property type="evidence" value="ECO:0007669"/>
    <property type="project" value="TreeGrafter"/>
</dbReference>
<dbReference type="Proteomes" id="UP001215280">
    <property type="component" value="Unassembled WGS sequence"/>
</dbReference>
<dbReference type="InterPro" id="IPR045028">
    <property type="entry name" value="DinG/Rad3-like"/>
</dbReference>
<sequence>MSPLFSQLPSDRTTSFSCGHIIPETSLRTIVVGKGPRGGELEYKARKQGEETVIGELGQILLNFAALVPRGMIVFFSSYRFLNTAKEVWPKSGILGRFEEGDMNGLDHSYALTSCPVIRGINFADDLARAVVIVGLPFANLGSPELRERMKYVKQLEEKRGTRRPPGQKDAAAELYENMCMNAVN</sequence>
<comment type="caution">
    <text evidence="2">The sequence shown here is derived from an EMBL/GenBank/DDBJ whole genome shotgun (WGS) entry which is preliminary data.</text>
</comment>
<gene>
    <name evidence="2" type="ORF">DFH07DRAFT_945538</name>
</gene>